<dbReference type="Pfam" id="PF00271">
    <property type="entry name" value="Helicase_C"/>
    <property type="match status" value="2"/>
</dbReference>
<dbReference type="PANTHER" id="PTHR47959:SF21">
    <property type="entry name" value="DEAD-BOX HELICASE 56"/>
    <property type="match status" value="1"/>
</dbReference>
<feature type="compositionally biased region" description="Basic and acidic residues" evidence="9">
    <location>
        <begin position="360"/>
        <end position="372"/>
    </location>
</feature>
<keyword evidence="2" id="KW-0547">Nucleotide-binding</keyword>
<keyword evidence="5" id="KW-0067">ATP-binding</keyword>
<feature type="region of interest" description="Disordered" evidence="9">
    <location>
        <begin position="638"/>
        <end position="676"/>
    </location>
</feature>
<keyword evidence="6" id="KW-0694">RNA-binding</keyword>
<dbReference type="Pfam" id="PF00270">
    <property type="entry name" value="DEAD"/>
    <property type="match status" value="1"/>
</dbReference>
<dbReference type="SUPFAM" id="SSF52540">
    <property type="entry name" value="P-loop containing nucleoside triphosphate hydrolases"/>
    <property type="match status" value="2"/>
</dbReference>
<evidence type="ECO:0000256" key="1">
    <source>
        <dbReference type="ARBA" id="ARBA00012552"/>
    </source>
</evidence>
<dbReference type="InterPro" id="IPR014001">
    <property type="entry name" value="Helicase_ATP-bd"/>
</dbReference>
<dbReference type="GO" id="GO:0005829">
    <property type="term" value="C:cytosol"/>
    <property type="evidence" value="ECO:0007669"/>
    <property type="project" value="TreeGrafter"/>
</dbReference>
<accession>A0A812Q3I2</accession>
<dbReference type="CDD" id="cd18787">
    <property type="entry name" value="SF2_C_DEAD"/>
    <property type="match status" value="1"/>
</dbReference>
<evidence type="ECO:0000256" key="3">
    <source>
        <dbReference type="ARBA" id="ARBA00022801"/>
    </source>
</evidence>
<evidence type="ECO:0000313" key="13">
    <source>
        <dbReference type="Proteomes" id="UP000604046"/>
    </source>
</evidence>
<evidence type="ECO:0000256" key="4">
    <source>
        <dbReference type="ARBA" id="ARBA00022806"/>
    </source>
</evidence>
<feature type="compositionally biased region" description="Acidic residues" evidence="9">
    <location>
        <begin position="326"/>
        <end position="359"/>
    </location>
</feature>
<dbReference type="GO" id="GO:0003724">
    <property type="term" value="F:RNA helicase activity"/>
    <property type="evidence" value="ECO:0007669"/>
    <property type="project" value="UniProtKB-EC"/>
</dbReference>
<dbReference type="Proteomes" id="UP000604046">
    <property type="component" value="Unassembled WGS sequence"/>
</dbReference>
<dbReference type="InterPro" id="IPR001650">
    <property type="entry name" value="Helicase_C-like"/>
</dbReference>
<evidence type="ECO:0000256" key="5">
    <source>
        <dbReference type="ARBA" id="ARBA00022840"/>
    </source>
</evidence>
<evidence type="ECO:0000256" key="7">
    <source>
        <dbReference type="ARBA" id="ARBA00038041"/>
    </source>
</evidence>
<feature type="compositionally biased region" description="Low complexity" evidence="9">
    <location>
        <begin position="373"/>
        <end position="386"/>
    </location>
</feature>
<protein>
    <recommendedName>
        <fullName evidence="1">RNA helicase</fullName>
        <ecNumber evidence="1">3.6.4.13</ecNumber>
    </recommendedName>
</protein>
<dbReference type="EMBL" id="CAJNDS010002186">
    <property type="protein sequence ID" value="CAE7363503.1"/>
    <property type="molecule type" value="Genomic_DNA"/>
</dbReference>
<dbReference type="GO" id="GO:0016787">
    <property type="term" value="F:hydrolase activity"/>
    <property type="evidence" value="ECO:0007669"/>
    <property type="project" value="UniProtKB-KW"/>
</dbReference>
<evidence type="ECO:0000313" key="12">
    <source>
        <dbReference type="EMBL" id="CAE7363503.1"/>
    </source>
</evidence>
<evidence type="ECO:0000256" key="2">
    <source>
        <dbReference type="ARBA" id="ARBA00022741"/>
    </source>
</evidence>
<organism evidence="12 13">
    <name type="scientific">Symbiodinium natans</name>
    <dbReference type="NCBI Taxonomy" id="878477"/>
    <lineage>
        <taxon>Eukaryota</taxon>
        <taxon>Sar</taxon>
        <taxon>Alveolata</taxon>
        <taxon>Dinophyceae</taxon>
        <taxon>Suessiales</taxon>
        <taxon>Symbiodiniaceae</taxon>
        <taxon>Symbiodinium</taxon>
    </lineage>
</organism>
<dbReference type="InterPro" id="IPR027417">
    <property type="entry name" value="P-loop_NTPase"/>
</dbReference>
<proteinExistence type="inferred from homology"/>
<feature type="domain" description="Helicase ATP-binding" evidence="10">
    <location>
        <begin position="45"/>
        <end position="224"/>
    </location>
</feature>
<dbReference type="PROSITE" id="PS51192">
    <property type="entry name" value="HELICASE_ATP_BIND_1"/>
    <property type="match status" value="1"/>
</dbReference>
<dbReference type="GO" id="GO:0003723">
    <property type="term" value="F:RNA binding"/>
    <property type="evidence" value="ECO:0007669"/>
    <property type="project" value="UniProtKB-KW"/>
</dbReference>
<name>A0A812Q3I2_9DINO</name>
<evidence type="ECO:0000256" key="9">
    <source>
        <dbReference type="SAM" id="MobiDB-lite"/>
    </source>
</evidence>
<evidence type="ECO:0000259" key="10">
    <source>
        <dbReference type="PROSITE" id="PS51192"/>
    </source>
</evidence>
<dbReference type="GO" id="GO:0005524">
    <property type="term" value="F:ATP binding"/>
    <property type="evidence" value="ECO:0007669"/>
    <property type="project" value="UniProtKB-KW"/>
</dbReference>
<dbReference type="InterPro" id="IPR050079">
    <property type="entry name" value="DEAD_box_RNA_helicase"/>
</dbReference>
<keyword evidence="4" id="KW-0347">Helicase</keyword>
<feature type="domain" description="Helicase C-terminal" evidence="11">
    <location>
        <begin position="470"/>
        <end position="547"/>
    </location>
</feature>
<dbReference type="OrthoDB" id="1191041at2759"/>
<evidence type="ECO:0000259" key="11">
    <source>
        <dbReference type="PROSITE" id="PS51194"/>
    </source>
</evidence>
<evidence type="ECO:0000256" key="6">
    <source>
        <dbReference type="ARBA" id="ARBA00022884"/>
    </source>
</evidence>
<dbReference type="InterPro" id="IPR011545">
    <property type="entry name" value="DEAD/DEAH_box_helicase_dom"/>
</dbReference>
<dbReference type="SMART" id="SM00487">
    <property type="entry name" value="DEXDc"/>
    <property type="match status" value="1"/>
</dbReference>
<comment type="caution">
    <text evidence="12">The sequence shown here is derived from an EMBL/GenBank/DDBJ whole genome shotgun (WGS) entry which is preliminary data.</text>
</comment>
<dbReference type="SMART" id="SM00490">
    <property type="entry name" value="HELICc"/>
    <property type="match status" value="1"/>
</dbReference>
<dbReference type="PROSITE" id="PS51194">
    <property type="entry name" value="HELICASE_CTER"/>
    <property type="match status" value="1"/>
</dbReference>
<comment type="similarity">
    <text evidence="7">Belongs to the DEAD box helicase family. DDX56/DBP9 subfamily.</text>
</comment>
<dbReference type="PANTHER" id="PTHR47959">
    <property type="entry name" value="ATP-DEPENDENT RNA HELICASE RHLE-RELATED"/>
    <property type="match status" value="1"/>
</dbReference>
<keyword evidence="3" id="KW-0378">Hydrolase</keyword>
<sequence length="743" mass="83459">MGASLLDERTTWAEFGKHHLDRRLTKALTDTLQLQRPTLVQSRGIPVALEGKDLLCRARTGSGKTLCYAIPLVQRLLQEVEAKGSATPLSGLILVPTKELIAQVHRVVTSLLSFCFDVLTVDMLLSGEKYSKAELPVMLVTTPSSLLLLVKQREARSAMKPLSETLRVLIVDEADLMFSYGYEEDVKALCALMPPKYQAMLVSATLSEEVEQLKGLMLHKPVVLKLEEPRVTGKLAQFYFVCHKTDKYLIIYTLLKLQLIQGKTLIFVQSVDAAYRLKILLERFSINSAVLNSELPHSSRQNIIDSFNQGAVELLIATDEGLGGNEEGEVTDEEAGDEEGCGEEEGEEEEECEDDEAIEELPKKAKKADKDAPTSTPTDAAPATRRSALRQKDRKATPATEAKVAAADAEKEDEQEEDEEEEEEQEEEEEEEEEQDEDVAVKPTPAAASRGTAPRATKPGRKVKDEQYSLTRGVDLQGVSTVLNADVPTSVRDYVHRVGRCARGGQSGTALTICTHEEQPMLQKIIQAQSRSGTGLQALPMQISDAERFRYRVEDMARGLTKKAISKYRARELQMEALHSEKLKAYFEEHPDDKRALQRMQRALRERKAVRQHLKSIPSYLVPEAFQKTTPVQKAVREANASAGKPTSSVRRKRLMKAKQQDPLQSFDAPGVEKRRDRFTRERMIAKEKRLDPATTNVEALPPLSRHKLWKLQHGKRLRKPMDVLGERRRLTPGERKRRKKFA</sequence>
<gene>
    <name evidence="12" type="primary">DBP9</name>
    <name evidence="12" type="ORF">SNAT2548_LOCUS19644</name>
</gene>
<evidence type="ECO:0000256" key="8">
    <source>
        <dbReference type="ARBA" id="ARBA00047984"/>
    </source>
</evidence>
<dbReference type="Gene3D" id="3.40.50.300">
    <property type="entry name" value="P-loop containing nucleotide triphosphate hydrolases"/>
    <property type="match status" value="2"/>
</dbReference>
<keyword evidence="13" id="KW-1185">Reference proteome</keyword>
<reference evidence="12" key="1">
    <citation type="submission" date="2021-02" db="EMBL/GenBank/DDBJ databases">
        <authorList>
            <person name="Dougan E. K."/>
            <person name="Rhodes N."/>
            <person name="Thang M."/>
            <person name="Chan C."/>
        </authorList>
    </citation>
    <scope>NUCLEOTIDE SEQUENCE</scope>
</reference>
<dbReference type="EC" id="3.6.4.13" evidence="1"/>
<dbReference type="AlphaFoldDB" id="A0A812Q3I2"/>
<comment type="catalytic activity">
    <reaction evidence="8">
        <text>ATP + H2O = ADP + phosphate + H(+)</text>
        <dbReference type="Rhea" id="RHEA:13065"/>
        <dbReference type="ChEBI" id="CHEBI:15377"/>
        <dbReference type="ChEBI" id="CHEBI:15378"/>
        <dbReference type="ChEBI" id="CHEBI:30616"/>
        <dbReference type="ChEBI" id="CHEBI:43474"/>
        <dbReference type="ChEBI" id="CHEBI:456216"/>
        <dbReference type="EC" id="3.6.4.13"/>
    </reaction>
</comment>
<feature type="compositionally biased region" description="Acidic residues" evidence="9">
    <location>
        <begin position="410"/>
        <end position="438"/>
    </location>
</feature>
<feature type="region of interest" description="Disordered" evidence="9">
    <location>
        <begin position="318"/>
        <end position="466"/>
    </location>
</feature>